<evidence type="ECO:0000256" key="1">
    <source>
        <dbReference type="ARBA" id="ARBA00023224"/>
    </source>
</evidence>
<dbReference type="PANTHER" id="PTHR32089:SF112">
    <property type="entry name" value="LYSOZYME-LIKE PROTEIN-RELATED"/>
    <property type="match status" value="1"/>
</dbReference>
<evidence type="ECO:0000256" key="3">
    <source>
        <dbReference type="SAM" id="MobiDB-lite"/>
    </source>
</evidence>
<keyword evidence="1" id="KW-0807">Transducer</keyword>
<keyword evidence="4" id="KW-0812">Transmembrane</keyword>
<dbReference type="InterPro" id="IPR004090">
    <property type="entry name" value="Chemotax_Me-accpt_rcpt"/>
</dbReference>
<dbReference type="SMART" id="SM00283">
    <property type="entry name" value="MA"/>
    <property type="match status" value="1"/>
</dbReference>
<reference evidence="6" key="1">
    <citation type="journal article" date="2015" name="Nature">
        <title>Complex archaea that bridge the gap between prokaryotes and eukaryotes.</title>
        <authorList>
            <person name="Spang A."/>
            <person name="Saw J.H."/>
            <person name="Jorgensen S.L."/>
            <person name="Zaremba-Niedzwiedzka K."/>
            <person name="Martijn J."/>
            <person name="Lind A.E."/>
            <person name="van Eijk R."/>
            <person name="Schleper C."/>
            <person name="Guy L."/>
            <person name="Ettema T.J."/>
        </authorList>
    </citation>
    <scope>NUCLEOTIDE SEQUENCE</scope>
</reference>
<feature type="region of interest" description="Disordered" evidence="3">
    <location>
        <begin position="532"/>
        <end position="564"/>
    </location>
</feature>
<feature type="domain" description="Methyl-accepting transducer" evidence="5">
    <location>
        <begin position="316"/>
        <end position="538"/>
    </location>
</feature>
<dbReference type="PROSITE" id="PS50111">
    <property type="entry name" value="CHEMOTAXIS_TRANSDUC_2"/>
    <property type="match status" value="1"/>
</dbReference>
<accession>A0A0F9MX18</accession>
<evidence type="ECO:0000256" key="2">
    <source>
        <dbReference type="ARBA" id="ARBA00029447"/>
    </source>
</evidence>
<dbReference type="GO" id="GO:0016020">
    <property type="term" value="C:membrane"/>
    <property type="evidence" value="ECO:0007669"/>
    <property type="project" value="InterPro"/>
</dbReference>
<feature type="compositionally biased region" description="Basic residues" evidence="3">
    <location>
        <begin position="542"/>
        <end position="552"/>
    </location>
</feature>
<dbReference type="Pfam" id="PF00015">
    <property type="entry name" value="MCPsignal"/>
    <property type="match status" value="1"/>
</dbReference>
<dbReference type="GO" id="GO:0006935">
    <property type="term" value="P:chemotaxis"/>
    <property type="evidence" value="ECO:0007669"/>
    <property type="project" value="InterPro"/>
</dbReference>
<dbReference type="GO" id="GO:0004888">
    <property type="term" value="F:transmembrane signaling receptor activity"/>
    <property type="evidence" value="ECO:0007669"/>
    <property type="project" value="InterPro"/>
</dbReference>
<comment type="caution">
    <text evidence="6">The sequence shown here is derived from an EMBL/GenBank/DDBJ whole genome shotgun (WGS) entry which is preliminary data.</text>
</comment>
<evidence type="ECO:0000256" key="4">
    <source>
        <dbReference type="SAM" id="Phobius"/>
    </source>
</evidence>
<feature type="transmembrane region" description="Helical" evidence="4">
    <location>
        <begin position="7"/>
        <end position="26"/>
    </location>
</feature>
<dbReference type="Gene3D" id="1.10.287.950">
    <property type="entry name" value="Methyl-accepting chemotaxis protein"/>
    <property type="match status" value="1"/>
</dbReference>
<organism evidence="6">
    <name type="scientific">marine sediment metagenome</name>
    <dbReference type="NCBI Taxonomy" id="412755"/>
    <lineage>
        <taxon>unclassified sequences</taxon>
        <taxon>metagenomes</taxon>
        <taxon>ecological metagenomes</taxon>
    </lineage>
</organism>
<proteinExistence type="inferred from homology"/>
<gene>
    <name evidence="6" type="ORF">LCGC14_1102290</name>
</gene>
<dbReference type="SUPFAM" id="SSF58104">
    <property type="entry name" value="Methyl-accepting chemotaxis protein (MCP) signaling domain"/>
    <property type="match status" value="1"/>
</dbReference>
<name>A0A0F9MX18_9ZZZZ</name>
<keyword evidence="4" id="KW-1133">Transmembrane helix</keyword>
<dbReference type="InterPro" id="IPR004089">
    <property type="entry name" value="MCPsignal_dom"/>
</dbReference>
<comment type="similarity">
    <text evidence="2">Belongs to the methyl-accepting chemotaxis (MCP) protein family.</text>
</comment>
<evidence type="ECO:0000259" key="5">
    <source>
        <dbReference type="PROSITE" id="PS50111"/>
    </source>
</evidence>
<dbReference type="AlphaFoldDB" id="A0A0F9MX18"/>
<feature type="transmembrane region" description="Helical" evidence="4">
    <location>
        <begin position="295"/>
        <end position="317"/>
    </location>
</feature>
<evidence type="ECO:0000313" key="6">
    <source>
        <dbReference type="EMBL" id="KKN03977.1"/>
    </source>
</evidence>
<keyword evidence="4" id="KW-0472">Membrane</keyword>
<dbReference type="PRINTS" id="PR00260">
    <property type="entry name" value="CHEMTRNSDUCR"/>
</dbReference>
<dbReference type="GO" id="GO:0007165">
    <property type="term" value="P:signal transduction"/>
    <property type="evidence" value="ECO:0007669"/>
    <property type="project" value="UniProtKB-KW"/>
</dbReference>
<sequence length="564" mass="61019">MNIGRRMTIGFTVLMGLSIILGILSITQINTLGSSITELTEDDIVILGLMDEAKFDLEEIILIIHQYEDGETEAVDSGNFTEIYTEFIEALDTLAEMHSEEADKVEDVEAKVTQIYNLAFGTNGIFDLMDSIWLKNEEIKVEDDLIDEDLDLLVQYQNTTAMKVNATEVKYDLEHQILITYEYWWADTANRTALRVQFASGLNDFDTHIGAVINNGNATALANSIETWHNEDFLVLVTTTDTGIFDIMDSVEAKDSQVETLDDEADVILDEVENFILTEVAADSAAAVTLSTTSFVVILIMIVVAIVTGLAVAIPTVRGITRVTKNMENVLKAGSSASVDVSNMATELSASASEVNAASEEIASTTQEVSLNTQSQVDSLVEISKMATDINGLAHEIMKSTNDIDKIMDLITGISDQTNLLALNASIEAGRAGEYGRGFAVVADEVRKLAEESKSAVGDTTSEVSDITEKIKSAVDLIGSITTDIESATSSGEENSRALEGISASSEQQTASMEEITATANKLGTLAEDLKGELNKSGGNGKVKKKGKKSFKKPLTVLKNIRRD</sequence>
<protein>
    <recommendedName>
        <fullName evidence="5">Methyl-accepting transducer domain-containing protein</fullName>
    </recommendedName>
</protein>
<dbReference type="EMBL" id="LAZR01004974">
    <property type="protein sequence ID" value="KKN03977.1"/>
    <property type="molecule type" value="Genomic_DNA"/>
</dbReference>
<dbReference type="PANTHER" id="PTHR32089">
    <property type="entry name" value="METHYL-ACCEPTING CHEMOTAXIS PROTEIN MCPB"/>
    <property type="match status" value="1"/>
</dbReference>